<accession>A0ABU8I4W7</accession>
<feature type="compositionally biased region" description="Low complexity" evidence="1">
    <location>
        <begin position="212"/>
        <end position="244"/>
    </location>
</feature>
<feature type="compositionally biased region" description="Basic and acidic residues" evidence="1">
    <location>
        <begin position="169"/>
        <end position="180"/>
    </location>
</feature>
<dbReference type="RefSeq" id="WP_336557520.1">
    <property type="nucleotide sequence ID" value="NZ_JAYLLN010000014.1"/>
</dbReference>
<evidence type="ECO:0000313" key="3">
    <source>
        <dbReference type="Proteomes" id="UP001363035"/>
    </source>
</evidence>
<feature type="compositionally biased region" description="Basic and acidic residues" evidence="1">
    <location>
        <begin position="113"/>
        <end position="130"/>
    </location>
</feature>
<feature type="region of interest" description="Disordered" evidence="1">
    <location>
        <begin position="79"/>
        <end position="292"/>
    </location>
</feature>
<sequence>MLTFTEFFTKKKIDIIALQKSRPDLYQEFDRDYALMGEKSFDHSKKFWFNRLRKEYLLEEIEIPAEEKKEVVKPEVTNPVKVESKSPEVSDSGNATAKPAGFKPRFKAASIKKPADVEIPKKEETTDSVKPEATAAETAAQDEKKAAKPAGFKPRFKASNLPKPAVTETSKEGETTDSVKPETTTAEATPAEEKKAVKPAGFKPRFKASNLPKPVVTETPKVEETTGPVKQEAPAAEVSAAETPAADEKKAVKPAGFKPRFKASNLPKKLEDNPEEGKTNKTEDKKDKEDDN</sequence>
<gene>
    <name evidence="2" type="ORF">VJ786_07625</name>
</gene>
<comment type="caution">
    <text evidence="2">The sequence shown here is derived from an EMBL/GenBank/DDBJ whole genome shotgun (WGS) entry which is preliminary data.</text>
</comment>
<evidence type="ECO:0000313" key="2">
    <source>
        <dbReference type="EMBL" id="MEI5984767.1"/>
    </source>
</evidence>
<dbReference type="Proteomes" id="UP001363035">
    <property type="component" value="Unassembled WGS sequence"/>
</dbReference>
<reference evidence="2 3" key="1">
    <citation type="submission" date="2024-01" db="EMBL/GenBank/DDBJ databases">
        <title>Sphingobacterium tenebrionis sp. nov., a novel endophyte isolated from tenebrio molitor intestines.</title>
        <authorList>
            <person name="Zhang C."/>
        </authorList>
    </citation>
    <scope>NUCLEOTIDE SEQUENCE [LARGE SCALE GENOMIC DNA]</scope>
    <source>
        <strain evidence="2 3">PU5-4</strain>
    </source>
</reference>
<protein>
    <recommendedName>
        <fullName evidence="4">Transcriptional regulator</fullName>
    </recommendedName>
</protein>
<organism evidence="2 3">
    <name type="scientific">Sphingobacterium tenebrionis</name>
    <dbReference type="NCBI Taxonomy" id="3111775"/>
    <lineage>
        <taxon>Bacteria</taxon>
        <taxon>Pseudomonadati</taxon>
        <taxon>Bacteroidota</taxon>
        <taxon>Sphingobacteriia</taxon>
        <taxon>Sphingobacteriales</taxon>
        <taxon>Sphingobacteriaceae</taxon>
        <taxon>Sphingobacterium</taxon>
    </lineage>
</organism>
<evidence type="ECO:0000256" key="1">
    <source>
        <dbReference type="SAM" id="MobiDB-lite"/>
    </source>
</evidence>
<feature type="compositionally biased region" description="Basic and acidic residues" evidence="1">
    <location>
        <begin position="268"/>
        <end position="292"/>
    </location>
</feature>
<keyword evidence="3" id="KW-1185">Reference proteome</keyword>
<evidence type="ECO:0008006" key="4">
    <source>
        <dbReference type="Google" id="ProtNLM"/>
    </source>
</evidence>
<name>A0ABU8I4W7_9SPHI</name>
<proteinExistence type="predicted"/>
<dbReference type="EMBL" id="JAYLLN010000014">
    <property type="protein sequence ID" value="MEI5984767.1"/>
    <property type="molecule type" value="Genomic_DNA"/>
</dbReference>